<evidence type="ECO:0000313" key="1">
    <source>
        <dbReference type="EMBL" id="WYW16293.1"/>
    </source>
</evidence>
<reference evidence="1" key="1">
    <citation type="submission" date="2023-10" db="EMBL/GenBank/DDBJ databases">
        <title>Whole genome sequencing of actinobacterial strain Amycolatopsis sp. (BCA-696) identifies the underlying plant growth-promoting genes.</title>
        <authorList>
            <person name="Gandham P."/>
            <person name="Vadla N."/>
            <person name="Saji A."/>
            <person name="Srinivas V."/>
            <person name="Ruperao P."/>
            <person name="Selvanayagam S."/>
            <person name="Saxena R.K."/>
            <person name="Rathore A."/>
            <person name="Gopalakrishnan S."/>
            <person name="Thakur V."/>
        </authorList>
    </citation>
    <scope>NUCLEOTIDE SEQUENCE</scope>
    <source>
        <strain evidence="1">BCA-696</strain>
    </source>
</reference>
<name>A0ACD5BA79_9PSEU</name>
<organism evidence="1 2">
    <name type="scientific">Amycolatopsis coloradensis</name>
    <dbReference type="NCBI Taxonomy" id="76021"/>
    <lineage>
        <taxon>Bacteria</taxon>
        <taxon>Bacillati</taxon>
        <taxon>Actinomycetota</taxon>
        <taxon>Actinomycetes</taxon>
        <taxon>Pseudonocardiales</taxon>
        <taxon>Pseudonocardiaceae</taxon>
        <taxon>Amycolatopsis</taxon>
    </lineage>
</organism>
<keyword evidence="2" id="KW-1185">Reference proteome</keyword>
<accession>A0ACD5BA79</accession>
<gene>
    <name evidence="1" type="ORF">LCL61_12105</name>
</gene>
<sequence>MTWTDRVDRWTRTHPIVPDVLFALAVAALLGPPSLDILLVADSPAWVLWVAGLCAFTVLVSVALRRFATVAAFIAAGLAMAVTVALPNTEVRPAPLGLASASDSMEIPL</sequence>
<evidence type="ECO:0000313" key="2">
    <source>
        <dbReference type="Proteomes" id="UP001456344"/>
    </source>
</evidence>
<proteinExistence type="predicted"/>
<dbReference type="EMBL" id="CP150484">
    <property type="protein sequence ID" value="WYW16293.1"/>
    <property type="molecule type" value="Genomic_DNA"/>
</dbReference>
<dbReference type="Proteomes" id="UP001456344">
    <property type="component" value="Chromosome"/>
</dbReference>
<protein>
    <submittedName>
        <fullName evidence="1">Uncharacterized protein</fullName>
    </submittedName>
</protein>